<evidence type="ECO:0000256" key="5">
    <source>
        <dbReference type="ARBA" id="ARBA00022989"/>
    </source>
</evidence>
<keyword evidence="3 7" id="KW-0328">Glycosyltransferase</keyword>
<feature type="domain" description="Chitin synthase N-terminal" evidence="9">
    <location>
        <begin position="128"/>
        <end position="195"/>
    </location>
</feature>
<dbReference type="InterPro" id="IPR013616">
    <property type="entry name" value="Chitin_synth_N"/>
</dbReference>
<name>A0A177WZF2_BATDL</name>
<dbReference type="PANTHER" id="PTHR22914:SF44">
    <property type="entry name" value="CHITIN SYNTHASE 2"/>
    <property type="match status" value="1"/>
</dbReference>
<evidence type="ECO:0000256" key="7">
    <source>
        <dbReference type="RuleBase" id="RU366040"/>
    </source>
</evidence>
<feature type="compositionally biased region" description="Low complexity" evidence="8">
    <location>
        <begin position="50"/>
        <end position="65"/>
    </location>
</feature>
<reference evidence="10 11" key="2">
    <citation type="submission" date="2016-05" db="EMBL/GenBank/DDBJ databases">
        <title>Lineage-specific infection strategies underlie the spectrum of fungal disease in amphibians.</title>
        <authorList>
            <person name="Cuomo C.A."/>
            <person name="Farrer R.A."/>
            <person name="James T."/>
            <person name="Longcore J."/>
            <person name="Birren B."/>
        </authorList>
    </citation>
    <scope>NUCLEOTIDE SEQUENCE [LARGE SCALE GENOMIC DNA]</scope>
    <source>
        <strain evidence="10 11">JEL423</strain>
    </source>
</reference>
<dbReference type="OrthoDB" id="26569at2759"/>
<evidence type="ECO:0000256" key="6">
    <source>
        <dbReference type="ARBA" id="ARBA00023136"/>
    </source>
</evidence>
<dbReference type="CDD" id="cd04190">
    <property type="entry name" value="Chitin_synth_C"/>
    <property type="match status" value="1"/>
</dbReference>
<evidence type="ECO:0000256" key="2">
    <source>
        <dbReference type="ARBA" id="ARBA00012543"/>
    </source>
</evidence>
<keyword evidence="6 7" id="KW-0472">Membrane</keyword>
<organism evidence="10 11">
    <name type="scientific">Batrachochytrium dendrobatidis (strain JEL423)</name>
    <dbReference type="NCBI Taxonomy" id="403673"/>
    <lineage>
        <taxon>Eukaryota</taxon>
        <taxon>Fungi</taxon>
        <taxon>Fungi incertae sedis</taxon>
        <taxon>Chytridiomycota</taxon>
        <taxon>Chytridiomycota incertae sedis</taxon>
        <taxon>Chytridiomycetes</taxon>
        <taxon>Rhizophydiales</taxon>
        <taxon>Rhizophydiales incertae sedis</taxon>
        <taxon>Batrachochytrium</taxon>
    </lineage>
</organism>
<evidence type="ECO:0000256" key="4">
    <source>
        <dbReference type="ARBA" id="ARBA00022692"/>
    </source>
</evidence>
<evidence type="ECO:0000256" key="1">
    <source>
        <dbReference type="ARBA" id="ARBA00004141"/>
    </source>
</evidence>
<proteinExistence type="inferred from homology"/>
<keyword evidence="7" id="KW-0961">Cell wall biogenesis/degradation</keyword>
<dbReference type="EMBL" id="DS022314">
    <property type="protein sequence ID" value="OAJ45064.1"/>
    <property type="molecule type" value="Genomic_DNA"/>
</dbReference>
<keyword evidence="7" id="KW-1003">Cell membrane</keyword>
<feature type="compositionally biased region" description="Polar residues" evidence="8">
    <location>
        <begin position="74"/>
        <end position="96"/>
    </location>
</feature>
<comment type="similarity">
    <text evidence="7">Belongs to the chitin synthase family.</text>
</comment>
<evidence type="ECO:0000259" key="9">
    <source>
        <dbReference type="Pfam" id="PF08407"/>
    </source>
</evidence>
<dbReference type="Pfam" id="PF08407">
    <property type="entry name" value="Chitin_synth_1N"/>
    <property type="match status" value="1"/>
</dbReference>
<dbReference type="PANTHER" id="PTHR22914">
    <property type="entry name" value="CHITIN SYNTHASE"/>
    <property type="match status" value="1"/>
</dbReference>
<dbReference type="Proteomes" id="UP000077115">
    <property type="component" value="Unassembled WGS sequence"/>
</dbReference>
<dbReference type="EC" id="2.4.1.16" evidence="2 7"/>
<feature type="region of interest" description="Disordered" evidence="8">
    <location>
        <begin position="1"/>
        <end position="96"/>
    </location>
</feature>
<keyword evidence="4 7" id="KW-0812">Transmembrane</keyword>
<dbReference type="GO" id="GO:0071555">
    <property type="term" value="P:cell wall organization"/>
    <property type="evidence" value="ECO:0007669"/>
    <property type="project" value="UniProtKB-KW"/>
</dbReference>
<dbReference type="SUPFAM" id="SSF53448">
    <property type="entry name" value="Nucleotide-diphospho-sugar transferases"/>
    <property type="match status" value="1"/>
</dbReference>
<reference evidence="10 11" key="1">
    <citation type="submission" date="2006-10" db="EMBL/GenBank/DDBJ databases">
        <title>The Genome Sequence of Batrachochytrium dendrobatidis JEL423.</title>
        <authorList>
            <consortium name="The Broad Institute Genome Sequencing Platform"/>
            <person name="Birren B."/>
            <person name="Lander E."/>
            <person name="Galagan J."/>
            <person name="Cuomo C."/>
            <person name="Devon K."/>
            <person name="Jaffe D."/>
            <person name="Butler J."/>
            <person name="Alvarez P."/>
            <person name="Gnerre S."/>
            <person name="Grabherr M."/>
            <person name="Kleber M."/>
            <person name="Mauceli E."/>
            <person name="Brockman W."/>
            <person name="Young S."/>
            <person name="LaButti K."/>
            <person name="Sykes S."/>
            <person name="DeCaprio D."/>
            <person name="Crawford M."/>
            <person name="Koehrsen M."/>
            <person name="Engels R."/>
            <person name="Montgomery P."/>
            <person name="Pearson M."/>
            <person name="Howarth C."/>
            <person name="Larson L."/>
            <person name="White J."/>
            <person name="O'Leary S."/>
            <person name="Kodira C."/>
            <person name="Zeng Q."/>
            <person name="Yandava C."/>
            <person name="Alvarado L."/>
            <person name="Longcore J."/>
            <person name="James T."/>
        </authorList>
    </citation>
    <scope>NUCLEOTIDE SEQUENCE [LARGE SCALE GENOMIC DNA]</scope>
    <source>
        <strain evidence="10 11">JEL423</strain>
    </source>
</reference>
<dbReference type="GO" id="GO:0005886">
    <property type="term" value="C:plasma membrane"/>
    <property type="evidence" value="ECO:0007669"/>
    <property type="project" value="UniProtKB-SubCell"/>
</dbReference>
<feature type="compositionally biased region" description="Polar residues" evidence="8">
    <location>
        <begin position="14"/>
        <end position="32"/>
    </location>
</feature>
<sequence length="880" mass="99698">MTVDRQRGYPMPPQRNQSNRSYNPPSATSEVQFSPRPPVAGHYQQQFQQSKYAPAPSSYSGSSPPQHRPLLSTELHNGSSYTNQMPSGLITSLSPSHRNMADHSIQYGVAANPNASQLIPHNAIARKRTVRNIPLTPQGNLVIDVPVPDRVLQMGKIGSGEEFTHMRYTAVTCPADDFVKRGYTLRQQEYARPTELFIVVTMYNEDDYLFCKSMQALFKNIVYLCSRTRSKTWGVDGWKKAIICIVSDGRAKVNPRVLDVLGLMGVYQEGIMKDHVNERPVTAHLFEYTTQVCVTPELKVHGHEKGYVPVQIMFCLKENNAKKINSHRWFFNSFGPLIRPNICILIDVGTKPTNTSLYSLWKSFDKNASIGGACGEIYAELGPGCTNLFNPLVAAQNFEYKMSNILDKPFESVCGFISVLPGAFSAYRYAALQGRPLEQYFKGELMHDGADIFAANMYLAEDRILCFEISTKRGEAWLLKYVKAAKAETDVPDSVPEFISQRRRWLNGSFFAGVHSLTHWYYIFRSGHGILRKLLLLLEYMYNFIQLIFNWFGLSSFYLTFTFLYDGFINKNVNLDGVPIQLSGGLGDIDPFFGKTDLVFQILRELYIFAIVLIFISSMGNRPQGSKYVYASCIFIFAVIMGSMIYLSGFSVFSIVQQLTPAEKASFSTLWVSNPAMRDTILSVGATYGIYIVASLMHLDPWHMLTSFPQYMFFLPAFTNILNVYAFCNLHDVSWGTKGDNSASSLGGAKTIKGKDGKMTVEVEVPTDHNDINANYETFIRNLRQPRPNEKKRRDAKTKQEDYFHNFRTRIVLTWMFMNAAVIIVFTTESIRSRILPVLGIRQTKSFNPYLQFIFYSILGLTGVRFIGSTMYLITNAVFR</sequence>
<dbReference type="VEuPathDB" id="FungiDB:BDEG_28231"/>
<feature type="transmembrane region" description="Helical" evidence="7">
    <location>
        <begin position="676"/>
        <end position="699"/>
    </location>
</feature>
<dbReference type="GO" id="GO:0004100">
    <property type="term" value="F:chitin synthase activity"/>
    <property type="evidence" value="ECO:0007669"/>
    <property type="project" value="UniProtKB-UniRule"/>
</dbReference>
<dbReference type="eggNOG" id="KOG2571">
    <property type="taxonomic scope" value="Eukaryota"/>
</dbReference>
<evidence type="ECO:0000256" key="8">
    <source>
        <dbReference type="SAM" id="MobiDB-lite"/>
    </source>
</evidence>
<feature type="transmembrane region" description="Helical" evidence="7">
    <location>
        <begin position="853"/>
        <end position="874"/>
    </location>
</feature>
<comment type="catalytic activity">
    <reaction evidence="7">
        <text>[(1-&gt;4)-N-acetyl-beta-D-glucosaminyl](n) + UDP-N-acetyl-alpha-D-glucosamine = [(1-&gt;4)-N-acetyl-beta-D-glucosaminyl](n+1) + UDP + H(+)</text>
        <dbReference type="Rhea" id="RHEA:16637"/>
        <dbReference type="Rhea" id="RHEA-COMP:9593"/>
        <dbReference type="Rhea" id="RHEA-COMP:9595"/>
        <dbReference type="ChEBI" id="CHEBI:15378"/>
        <dbReference type="ChEBI" id="CHEBI:17029"/>
        <dbReference type="ChEBI" id="CHEBI:57705"/>
        <dbReference type="ChEBI" id="CHEBI:58223"/>
        <dbReference type="EC" id="2.4.1.16"/>
    </reaction>
</comment>
<dbReference type="AlphaFoldDB" id="A0A177WZF2"/>
<comment type="function">
    <text evidence="7">Polymerizes chitin, a structural polymer of the cell wall and septum, by transferring the sugar moiety of UDP-GlcNAc to the non-reducing end of the growing chitin polymer.</text>
</comment>
<feature type="transmembrane region" description="Helical" evidence="7">
    <location>
        <begin position="711"/>
        <end position="727"/>
    </location>
</feature>
<feature type="transmembrane region" description="Helical" evidence="7">
    <location>
        <begin position="812"/>
        <end position="832"/>
    </location>
</feature>
<feature type="transmembrane region" description="Helical" evidence="7">
    <location>
        <begin position="544"/>
        <end position="565"/>
    </location>
</feature>
<dbReference type="InterPro" id="IPR004835">
    <property type="entry name" value="Chitin_synth"/>
</dbReference>
<accession>A0A177WZF2</accession>
<comment type="subcellular location">
    <subcellularLocation>
        <location evidence="7">Cell membrane</location>
        <topology evidence="7">Multi-pass membrane protein</topology>
    </subcellularLocation>
    <subcellularLocation>
        <location evidence="1">Membrane</location>
        <topology evidence="1">Multi-pass membrane protein</topology>
    </subcellularLocation>
</comment>
<evidence type="ECO:0000313" key="11">
    <source>
        <dbReference type="Proteomes" id="UP000077115"/>
    </source>
</evidence>
<dbReference type="STRING" id="403673.A0A177WZF2"/>
<feature type="transmembrane region" description="Helical" evidence="7">
    <location>
        <begin position="628"/>
        <end position="656"/>
    </location>
</feature>
<keyword evidence="5 7" id="KW-1133">Transmembrane helix</keyword>
<keyword evidence="7" id="KW-0808">Transferase</keyword>
<gene>
    <name evidence="10" type="ORF">BDEG_28231</name>
</gene>
<dbReference type="GO" id="GO:0030428">
    <property type="term" value="C:cell septum"/>
    <property type="evidence" value="ECO:0007669"/>
    <property type="project" value="TreeGrafter"/>
</dbReference>
<dbReference type="InterPro" id="IPR029044">
    <property type="entry name" value="Nucleotide-diphossugar_trans"/>
</dbReference>
<protein>
    <recommendedName>
        <fullName evidence="2 7">Chitin synthase</fullName>
        <ecNumber evidence="2 7">2.4.1.16</ecNumber>
    </recommendedName>
</protein>
<evidence type="ECO:0000256" key="3">
    <source>
        <dbReference type="ARBA" id="ARBA00022676"/>
    </source>
</evidence>
<evidence type="ECO:0000313" key="10">
    <source>
        <dbReference type="EMBL" id="OAJ45064.1"/>
    </source>
</evidence>
<feature type="transmembrane region" description="Helical" evidence="7">
    <location>
        <begin position="598"/>
        <end position="616"/>
    </location>
</feature>
<dbReference type="Pfam" id="PF01644">
    <property type="entry name" value="Chitin_synth_1"/>
    <property type="match status" value="1"/>
</dbReference>
<dbReference type="GO" id="GO:0006031">
    <property type="term" value="P:chitin biosynthetic process"/>
    <property type="evidence" value="ECO:0007669"/>
    <property type="project" value="UniProtKB-UniRule"/>
</dbReference>